<proteinExistence type="predicted"/>
<keyword evidence="1" id="KW-0175">Coiled coil</keyword>
<dbReference type="AlphaFoldDB" id="A0AAI9DRF3"/>
<name>A0AAI9DRF3_PLUGE</name>
<gene>
    <name evidence="2" type="ORF">QEG54_005174</name>
</gene>
<sequence length="138" mass="15299">MTDFKEMRAAALLAQSAAEKYANGEINPTEFARQCSEFNSLTDSPEQILALLDELEGATAHVALLKISLSQVMREADEKDAHIAELQSRLESAESRKPDIYLCRVTRNGEELYSPCGADFHRGHGYYRAAGIHIQGVE</sequence>
<feature type="coiled-coil region" evidence="1">
    <location>
        <begin position="69"/>
        <end position="96"/>
    </location>
</feature>
<comment type="caution">
    <text evidence="2">The sequence shown here is derived from an EMBL/GenBank/DDBJ whole genome shotgun (WGS) entry which is preliminary data.</text>
</comment>
<organism evidence="2">
    <name type="scientific">Pluralibacter gergoviae</name>
    <name type="common">Enterobacter gergoviae</name>
    <dbReference type="NCBI Taxonomy" id="61647"/>
    <lineage>
        <taxon>Bacteria</taxon>
        <taxon>Pseudomonadati</taxon>
        <taxon>Pseudomonadota</taxon>
        <taxon>Gammaproteobacteria</taxon>
        <taxon>Enterobacterales</taxon>
        <taxon>Enterobacteriaceae</taxon>
        <taxon>Pluralibacter</taxon>
    </lineage>
</organism>
<dbReference type="EMBL" id="ABLOKC030000048">
    <property type="protein sequence ID" value="EML1474341.1"/>
    <property type="molecule type" value="Genomic_DNA"/>
</dbReference>
<evidence type="ECO:0000256" key="1">
    <source>
        <dbReference type="SAM" id="Coils"/>
    </source>
</evidence>
<accession>A0AAI9DRF3</accession>
<protein>
    <recommendedName>
        <fullName evidence="3">Ead/Ea22-like family protein</fullName>
    </recommendedName>
</protein>
<evidence type="ECO:0008006" key="3">
    <source>
        <dbReference type="Google" id="ProtNLM"/>
    </source>
</evidence>
<evidence type="ECO:0000313" key="2">
    <source>
        <dbReference type="EMBL" id="EML1474341.1"/>
    </source>
</evidence>
<reference evidence="2" key="1">
    <citation type="submission" date="2024-02" db="EMBL/GenBank/DDBJ databases">
        <authorList>
            <consortium name="Clinical and Environmental Microbiology Branch: Whole genome sequencing antimicrobial resistance pathogens in the healthcare setting"/>
        </authorList>
    </citation>
    <scope>NUCLEOTIDE SEQUENCE</scope>
    <source>
        <strain evidence="2">2021DK-00143</strain>
    </source>
</reference>